<evidence type="ECO:0000313" key="4">
    <source>
        <dbReference type="Proteomes" id="UP000011991"/>
    </source>
</evidence>
<protein>
    <submittedName>
        <fullName evidence="3">Secreted protein containing DUF1080</fullName>
    </submittedName>
</protein>
<evidence type="ECO:0000256" key="1">
    <source>
        <dbReference type="SAM" id="SignalP"/>
    </source>
</evidence>
<evidence type="ECO:0000313" key="3">
    <source>
        <dbReference type="EMBL" id="EMI16038.1"/>
    </source>
</evidence>
<keyword evidence="1" id="KW-0732">Signal</keyword>
<dbReference type="AlphaFoldDB" id="M5R963"/>
<organism evidence="3 4">
    <name type="scientific">Rhodopirellula maiorica SM1</name>
    <dbReference type="NCBI Taxonomy" id="1265738"/>
    <lineage>
        <taxon>Bacteria</taxon>
        <taxon>Pseudomonadati</taxon>
        <taxon>Planctomycetota</taxon>
        <taxon>Planctomycetia</taxon>
        <taxon>Pirellulales</taxon>
        <taxon>Pirellulaceae</taxon>
        <taxon>Novipirellula</taxon>
    </lineage>
</organism>
<comment type="caution">
    <text evidence="3">The sequence shown here is derived from an EMBL/GenBank/DDBJ whole genome shotgun (WGS) entry which is preliminary data.</text>
</comment>
<dbReference type="Gene3D" id="2.60.120.560">
    <property type="entry name" value="Exo-inulinase, domain 1"/>
    <property type="match status" value="2"/>
</dbReference>
<evidence type="ECO:0000259" key="2">
    <source>
        <dbReference type="Pfam" id="PF06439"/>
    </source>
</evidence>
<feature type="signal peptide" evidence="1">
    <location>
        <begin position="1"/>
        <end position="23"/>
    </location>
</feature>
<name>M5R963_9BACT</name>
<feature type="domain" description="3-keto-alpha-glucoside-1,2-lyase/3-keto-2-hydroxy-glucal hydratase" evidence="2">
    <location>
        <begin position="249"/>
        <end position="432"/>
    </location>
</feature>
<dbReference type="RefSeq" id="WP_008707659.1">
    <property type="nucleotide sequence ID" value="NZ_ANOG01001004.1"/>
</dbReference>
<dbReference type="OrthoDB" id="257393at2"/>
<dbReference type="InterPro" id="IPR010496">
    <property type="entry name" value="AL/BT2_dom"/>
</dbReference>
<feature type="chain" id="PRO_5004070351" evidence="1">
    <location>
        <begin position="24"/>
        <end position="442"/>
    </location>
</feature>
<dbReference type="EMBL" id="ANOG01001004">
    <property type="protein sequence ID" value="EMI16038.1"/>
    <property type="molecule type" value="Genomic_DNA"/>
</dbReference>
<dbReference type="Proteomes" id="UP000011991">
    <property type="component" value="Unassembled WGS sequence"/>
</dbReference>
<gene>
    <name evidence="3" type="ORF">RMSM_07025</name>
</gene>
<keyword evidence="4" id="KW-1185">Reference proteome</keyword>
<dbReference type="GO" id="GO:0016787">
    <property type="term" value="F:hydrolase activity"/>
    <property type="evidence" value="ECO:0007669"/>
    <property type="project" value="InterPro"/>
</dbReference>
<reference evidence="3 4" key="1">
    <citation type="journal article" date="2013" name="Mar. Genomics">
        <title>Expression of sulfatases in Rhodopirellula baltica and the diversity of sulfatases in the genus Rhodopirellula.</title>
        <authorList>
            <person name="Wegner C.E."/>
            <person name="Richter-Heitmann T."/>
            <person name="Klindworth A."/>
            <person name="Klockow C."/>
            <person name="Richter M."/>
            <person name="Achstetter T."/>
            <person name="Glockner F.O."/>
            <person name="Harder J."/>
        </authorList>
    </citation>
    <scope>NUCLEOTIDE SEQUENCE [LARGE SCALE GENOMIC DNA]</scope>
    <source>
        <strain evidence="3 4">SM1</strain>
    </source>
</reference>
<dbReference type="Pfam" id="PF06439">
    <property type="entry name" value="3keto-disac_hyd"/>
    <property type="match status" value="2"/>
</dbReference>
<feature type="domain" description="3-keto-alpha-glucoside-1,2-lyase/3-keto-2-hydroxy-glucal hydratase" evidence="2">
    <location>
        <begin position="29"/>
        <end position="230"/>
    </location>
</feature>
<sequence length="442" mass="49020">MKRTFASLALTLLTLFANGVVQAESPPQGYRAIFDGKTLDGWQARPHFNPTELANMPADERDAKLSQWMTEAKQHWTIENGELVNDGKGPYLTTNDSFRDYELLLEYKTVPRADSGIYLKGTPQVQIWDSTEEAKFKIGAGLGSGGLWNNSAGAPGKDPAKLADKPFGEWNSFKIRQIGARTSVWLNGEKVVDNAIMENYWDRKSPLAVDGPIQLQTHGGEIRWRNLFIREFSGDEANEILSRHDNDSFKSLFNGENLDGWQGAVDNYEVVDGSIRCKAGHGGLLLTDDEYSNFVARVEFRLPPGGNNGLAIRSPLSGDAAYQAMTELQVLDNEHPKYAKLDPRQYHGSVYGMIAAKRGYLRETGQWNFQEVTVNGSRIKVELNGNVILDADVADVSEFMAGRPHPGKDRKSGYFGFAGHNDPVEFRSVAIRELPDTTAASN</sequence>
<proteinExistence type="predicted"/>
<dbReference type="PATRIC" id="fig|1265738.3.peg.7008"/>
<accession>M5R963</accession>